<proteinExistence type="predicted"/>
<dbReference type="GO" id="GO:0005524">
    <property type="term" value="F:ATP binding"/>
    <property type="evidence" value="ECO:0007669"/>
    <property type="project" value="UniProtKB-KW"/>
</dbReference>
<feature type="domain" description="Protein kinase" evidence="7">
    <location>
        <begin position="133"/>
        <end position="436"/>
    </location>
</feature>
<dbReference type="PANTHER" id="PTHR43289">
    <property type="entry name" value="MITOGEN-ACTIVATED PROTEIN KINASE KINASE KINASE 20-RELATED"/>
    <property type="match status" value="1"/>
</dbReference>
<keyword evidence="5" id="KW-0802">TPR repeat</keyword>
<protein>
    <submittedName>
        <fullName evidence="8">Protein kinase</fullName>
    </submittedName>
</protein>
<dbReference type="Pfam" id="PF00069">
    <property type="entry name" value="Pkinase"/>
    <property type="match status" value="2"/>
</dbReference>
<keyword evidence="2" id="KW-0547">Nucleotide-binding</keyword>
<dbReference type="InterPro" id="IPR011009">
    <property type="entry name" value="Kinase-like_dom_sf"/>
</dbReference>
<feature type="repeat" description="TPR" evidence="5">
    <location>
        <begin position="935"/>
        <end position="968"/>
    </location>
</feature>
<dbReference type="SMART" id="SM00220">
    <property type="entry name" value="S_TKc"/>
    <property type="match status" value="1"/>
</dbReference>
<sequence>MADLHRNLDSVFMEALAFPSAEQRDAYLEEACVGNPELREEVDRMLAAHKEAGGFLEQPPAQLADALDAGLAPAFADGEVVVIGRAGHSVFKNLGATVNLSRVVLREPKAEGPEPIQRPTSSELPVQHDDRRYQLQGEIARGGMGAILKGRDTDLGRDLAIKVLLDEHKTKPQVIQRFVEEAQIGGQLQHPGIVPVYELGQFADERPFFSMKLVKGETLSKLLAEREQPTDDRAKLLGIFEQVCQTMAYAHSRGVIHRDLKPANIMVGAFGEVQVMDWGLAKVLSAGGVADEKKARDTHMGTSIIQTLRSIGSDTPGTFGAVGSHTQMGSVMGTPAYMPPEQALGEIDHLDERADVFALGAILCEILTGKPAYVADDGTQVYRMASRGKLNECFERLDACGADEDLIALTKQCLELEPADRPRNAGVLAGRVTRYLESVECKLHETEMQRAAEAARVVEERKRRRVQLALAATVLLSLGIGAAAWRSIEIEAMERREAATSKINSALNAALVHQNQANVGELGDQLAAIDKAVLSAKQAAELAEQEDMDPAIRTRANQLFSELTSSANSLQSLAEQTRKNQALLEELDLIRLSQAGGNVSDISAAENLNPRARQQLGTDGEPLAQAEQSELDESTHPGNPLKQYRSFDMGSAAKLYEQAFRRSGFDFASLTTTHAAKLIRASAIRESLLSALDNWARVLPEAVAEGATPSADRGATGITRERLLEIASAADPSDWRKQLRTALAAGKTERLKELSVKDDISGQSPSLIAWLGAALREAELLEDSVRVLLKAQQQHPGDFWLNYELGRSLVEQGGTAEGLGYARAAVALRPQSAGALIGLCANLARVRRYEEAEVVARRALELDPSSAVAVTNIGQALYGRGKHDLAASEFRKAIDLDPTYIPPRQVIADILKNDNKWGEAEEVYRKAVEIEPLNADLHIGLSFSQYKQGKYVDAVSAGRKAVELKPRSLGARNVLAIALGDNGQFAEAELEYRLAIEIDPENPVVRTNFAIYLQINGRQDEAIEQLQKALEVNPSYARTRSLLRDALRDRGLQRAASGKRFTSLTDFNEWFRLAENRDQKTRVLARLQLFPDLLKRFAEARPDNRQVQLALLATPGDESDEFQLSNARAQMLLDCEQEQLAHPKDKNAAFDLADMLLQPEVTQWQILDPVDMQGAGGTTLTRLPDGSIMAGRRLGAQLDPYRFVAKPQLESITAIRLELIPDTSLPNCGPGRGDHFPNFGNTQIKEIRLFMRDVNGEETPIDLIDAVASYAPENRKVGRAIDSDEWTQWNVWDRWGEWNAGVFRLETPLSIKESQELVVTLQDYIGTSLGRFRLSVTSDVNAFQRESVRFAAMRETDAWKRLASAYQLQGNDIGLNRLIVDHPEKALELAKLNAEYGRWNQAIAAYSRLIEDSPEDVTLLTARAAGYLATGQLELAHDDLKHVFNVGPNEAAAKLLAEVLLAQSSENWTVLEPTEMESAGRATLTRLADGSILASGTNTTGDAYTIVAEADPMQVTAIRLEALPDDSLPNRGPGRDPERDLGNFDMANWEVSLQTPGGEEVPVSLRQAVANPPTRIPITPTTWNISGGVSQPLTATYLLQEPVDFRQGVRTKFRMQFSDNEDWPQQNLGRFRLSVSADPNAFPFAKARIAAKQESDPWKKLAWAYYLAGDTPALNKLLQDHPEVGDAIGELQLLAGQYQQAIAFYDSRITPETEDADLLAKRAAAHARLGQSDLAKADWLRAAELQSDLLDTEFQRFQQAQMWPIAAQLGQLLLDQQAENSKQMEGGDVTCLQVAAVRVLAGDQAAYSDFCHWMTQTYDGSESPLTVQRVCHACLLTPEGIDALKLPLGSLAKSVENDWAPSDWFPPWIWSTRALAAYRTGDAAHAVEYAEHSDRFETKVELGHAMNLATIAMAQQDLGKHDEAVRALEELSQIVSRHSWYESENNQDQLIARILLREAEAKVHGGVKP</sequence>
<dbReference type="PANTHER" id="PTHR43289:SF6">
    <property type="entry name" value="SERINE_THREONINE-PROTEIN KINASE NEKL-3"/>
    <property type="match status" value="1"/>
</dbReference>
<dbReference type="PROSITE" id="PS50011">
    <property type="entry name" value="PROTEIN_KINASE_DOM"/>
    <property type="match status" value="1"/>
</dbReference>
<dbReference type="SUPFAM" id="SSF56112">
    <property type="entry name" value="Protein kinase-like (PK-like)"/>
    <property type="match status" value="1"/>
</dbReference>
<reference evidence="8" key="1">
    <citation type="submission" date="2022-06" db="EMBL/GenBank/DDBJ databases">
        <title>Aeoliella straminimaris, a novel planctomycete from sediments.</title>
        <authorList>
            <person name="Vitorino I.R."/>
            <person name="Lage O.M."/>
        </authorList>
    </citation>
    <scope>NUCLEOTIDE SEQUENCE</scope>
    <source>
        <strain evidence="8">ICT_H6.2</strain>
    </source>
</reference>
<feature type="repeat" description="TPR" evidence="5">
    <location>
        <begin position="1003"/>
        <end position="1036"/>
    </location>
</feature>
<dbReference type="EMBL" id="JAMXLR010000004">
    <property type="protein sequence ID" value="MCO6042532.1"/>
    <property type="molecule type" value="Genomic_DNA"/>
</dbReference>
<evidence type="ECO:0000313" key="9">
    <source>
        <dbReference type="Proteomes" id="UP001155241"/>
    </source>
</evidence>
<comment type="caution">
    <text evidence="8">The sequence shown here is derived from an EMBL/GenBank/DDBJ whole genome shotgun (WGS) entry which is preliminary data.</text>
</comment>
<dbReference type="PROSITE" id="PS50005">
    <property type="entry name" value="TPR"/>
    <property type="match status" value="3"/>
</dbReference>
<keyword evidence="9" id="KW-1185">Reference proteome</keyword>
<evidence type="ECO:0000256" key="6">
    <source>
        <dbReference type="SAM" id="MobiDB-lite"/>
    </source>
</evidence>
<evidence type="ECO:0000259" key="7">
    <source>
        <dbReference type="PROSITE" id="PS50011"/>
    </source>
</evidence>
<dbReference type="InterPro" id="IPR000719">
    <property type="entry name" value="Prot_kinase_dom"/>
</dbReference>
<keyword evidence="3 8" id="KW-0418">Kinase</keyword>
<gene>
    <name evidence="8" type="ORF">NG895_01295</name>
</gene>
<accession>A0A9X2F6J3</accession>
<dbReference type="CDD" id="cd14014">
    <property type="entry name" value="STKc_PknB_like"/>
    <property type="match status" value="1"/>
</dbReference>
<keyword evidence="4" id="KW-0067">ATP-binding</keyword>
<dbReference type="PROSITE" id="PS00108">
    <property type="entry name" value="PROTEIN_KINASE_ST"/>
    <property type="match status" value="1"/>
</dbReference>
<evidence type="ECO:0000313" key="8">
    <source>
        <dbReference type="EMBL" id="MCO6042532.1"/>
    </source>
</evidence>
<dbReference type="Gene3D" id="1.10.510.10">
    <property type="entry name" value="Transferase(Phosphotransferase) domain 1"/>
    <property type="match status" value="1"/>
</dbReference>
<dbReference type="Pfam" id="PF13432">
    <property type="entry name" value="TPR_16"/>
    <property type="match status" value="2"/>
</dbReference>
<feature type="repeat" description="TPR" evidence="5">
    <location>
        <begin position="867"/>
        <end position="900"/>
    </location>
</feature>
<name>A0A9X2F6J3_9BACT</name>
<dbReference type="InterPro" id="IPR019734">
    <property type="entry name" value="TPR_rpt"/>
</dbReference>
<evidence type="ECO:0000256" key="3">
    <source>
        <dbReference type="ARBA" id="ARBA00022777"/>
    </source>
</evidence>
<feature type="region of interest" description="Disordered" evidence="6">
    <location>
        <begin position="614"/>
        <end position="640"/>
    </location>
</feature>
<organism evidence="8 9">
    <name type="scientific">Aeoliella straminimaris</name>
    <dbReference type="NCBI Taxonomy" id="2954799"/>
    <lineage>
        <taxon>Bacteria</taxon>
        <taxon>Pseudomonadati</taxon>
        <taxon>Planctomycetota</taxon>
        <taxon>Planctomycetia</taxon>
        <taxon>Pirellulales</taxon>
        <taxon>Lacipirellulaceae</taxon>
        <taxon>Aeoliella</taxon>
    </lineage>
</organism>
<dbReference type="InterPro" id="IPR008271">
    <property type="entry name" value="Ser/Thr_kinase_AS"/>
</dbReference>
<evidence type="ECO:0000256" key="4">
    <source>
        <dbReference type="ARBA" id="ARBA00022840"/>
    </source>
</evidence>
<dbReference type="Gene3D" id="1.25.40.10">
    <property type="entry name" value="Tetratricopeptide repeat domain"/>
    <property type="match status" value="3"/>
</dbReference>
<dbReference type="Proteomes" id="UP001155241">
    <property type="component" value="Unassembled WGS sequence"/>
</dbReference>
<dbReference type="Gene3D" id="3.30.200.20">
    <property type="entry name" value="Phosphorylase Kinase, domain 1"/>
    <property type="match status" value="1"/>
</dbReference>
<dbReference type="InterPro" id="IPR011990">
    <property type="entry name" value="TPR-like_helical_dom_sf"/>
</dbReference>
<keyword evidence="1" id="KW-0808">Transferase</keyword>
<dbReference type="RefSeq" id="WP_252850633.1">
    <property type="nucleotide sequence ID" value="NZ_JAMXLR010000004.1"/>
</dbReference>
<dbReference type="SUPFAM" id="SSF48452">
    <property type="entry name" value="TPR-like"/>
    <property type="match status" value="2"/>
</dbReference>
<evidence type="ECO:0000256" key="5">
    <source>
        <dbReference type="PROSITE-ProRule" id="PRU00339"/>
    </source>
</evidence>
<evidence type="ECO:0000256" key="2">
    <source>
        <dbReference type="ARBA" id="ARBA00022741"/>
    </source>
</evidence>
<dbReference type="SMART" id="SM00028">
    <property type="entry name" value="TPR"/>
    <property type="match status" value="11"/>
</dbReference>
<dbReference type="GO" id="GO:0004674">
    <property type="term" value="F:protein serine/threonine kinase activity"/>
    <property type="evidence" value="ECO:0007669"/>
    <property type="project" value="TreeGrafter"/>
</dbReference>
<evidence type="ECO:0000256" key="1">
    <source>
        <dbReference type="ARBA" id="ARBA00022679"/>
    </source>
</evidence>